<dbReference type="CDD" id="cd06261">
    <property type="entry name" value="TM_PBP2"/>
    <property type="match status" value="1"/>
</dbReference>
<gene>
    <name evidence="8" type="primary">dppB_2</name>
    <name evidence="8" type="ORF">CROST_030060</name>
</gene>
<dbReference type="RefSeq" id="WP_077834733.1">
    <property type="nucleotide sequence ID" value="NZ_CP096983.1"/>
</dbReference>
<keyword evidence="6 7" id="KW-0472">Membrane</keyword>
<dbReference type="EMBL" id="CP096983">
    <property type="protein sequence ID" value="URZ12284.1"/>
    <property type="molecule type" value="Genomic_DNA"/>
</dbReference>
<organism evidence="8 9">
    <name type="scientific">Clostridium felsineum</name>
    <dbReference type="NCBI Taxonomy" id="36839"/>
    <lineage>
        <taxon>Bacteria</taxon>
        <taxon>Bacillati</taxon>
        <taxon>Bacillota</taxon>
        <taxon>Clostridia</taxon>
        <taxon>Eubacteriales</taxon>
        <taxon>Clostridiaceae</taxon>
        <taxon>Clostridium</taxon>
    </lineage>
</organism>
<feature type="transmembrane region" description="Helical" evidence="7">
    <location>
        <begin position="180"/>
        <end position="203"/>
    </location>
</feature>
<dbReference type="Pfam" id="PF00528">
    <property type="entry name" value="BPD_transp_1"/>
    <property type="match status" value="1"/>
</dbReference>
<reference evidence="8 9" key="1">
    <citation type="submission" date="2022-04" db="EMBL/GenBank/DDBJ databases">
        <title>Genome sequence of C. roseum typestrain.</title>
        <authorList>
            <person name="Poehlein A."/>
            <person name="Schoch T."/>
            <person name="Duerre P."/>
            <person name="Daniel R."/>
        </authorList>
    </citation>
    <scope>NUCLEOTIDE SEQUENCE [LARGE SCALE GENOMIC DNA]</scope>
    <source>
        <strain evidence="8 9">DSM 7320</strain>
    </source>
</reference>
<comment type="similarity">
    <text evidence="7">Belongs to the binding-protein-dependent transport system permease family.</text>
</comment>
<evidence type="ECO:0000313" key="9">
    <source>
        <dbReference type="Proteomes" id="UP000190951"/>
    </source>
</evidence>
<dbReference type="InterPro" id="IPR035906">
    <property type="entry name" value="MetI-like_sf"/>
</dbReference>
<keyword evidence="4 7" id="KW-0812">Transmembrane</keyword>
<dbReference type="GO" id="GO:0055085">
    <property type="term" value="P:transmembrane transport"/>
    <property type="evidence" value="ECO:0007669"/>
    <property type="project" value="InterPro"/>
</dbReference>
<dbReference type="PROSITE" id="PS50928">
    <property type="entry name" value="ABC_TM1"/>
    <property type="match status" value="1"/>
</dbReference>
<keyword evidence="9" id="KW-1185">Reference proteome</keyword>
<evidence type="ECO:0000256" key="2">
    <source>
        <dbReference type="ARBA" id="ARBA00022448"/>
    </source>
</evidence>
<dbReference type="PANTHER" id="PTHR30465:SF0">
    <property type="entry name" value="OLIGOPEPTIDE TRANSPORT SYSTEM PERMEASE PROTEIN APPB"/>
    <property type="match status" value="1"/>
</dbReference>
<protein>
    <submittedName>
        <fullName evidence="8">Dipeptide transport system permease protein DppB</fullName>
    </submittedName>
</protein>
<proteinExistence type="inferred from homology"/>
<feature type="transmembrane region" description="Helical" evidence="7">
    <location>
        <begin position="129"/>
        <end position="153"/>
    </location>
</feature>
<dbReference type="KEGG" id="crw:CROST_030060"/>
<evidence type="ECO:0000256" key="4">
    <source>
        <dbReference type="ARBA" id="ARBA00022692"/>
    </source>
</evidence>
<keyword evidence="2 7" id="KW-0813">Transport</keyword>
<dbReference type="AlphaFoldDB" id="A0A1S8LJM8"/>
<comment type="subcellular location">
    <subcellularLocation>
        <location evidence="1 7">Cell membrane</location>
        <topology evidence="1 7">Multi-pass membrane protein</topology>
    </subcellularLocation>
</comment>
<feature type="transmembrane region" description="Helical" evidence="7">
    <location>
        <begin position="96"/>
        <end position="117"/>
    </location>
</feature>
<dbReference type="InterPro" id="IPR000515">
    <property type="entry name" value="MetI-like"/>
</dbReference>
<evidence type="ECO:0000256" key="3">
    <source>
        <dbReference type="ARBA" id="ARBA00022475"/>
    </source>
</evidence>
<keyword evidence="5 7" id="KW-1133">Transmembrane helix</keyword>
<dbReference type="PANTHER" id="PTHR30465">
    <property type="entry name" value="INNER MEMBRANE ABC TRANSPORTER"/>
    <property type="match status" value="1"/>
</dbReference>
<keyword evidence="3" id="KW-1003">Cell membrane</keyword>
<feature type="transmembrane region" description="Helical" evidence="7">
    <location>
        <begin position="238"/>
        <end position="259"/>
    </location>
</feature>
<dbReference type="Pfam" id="PF19300">
    <property type="entry name" value="BPD_transp_1_N"/>
    <property type="match status" value="1"/>
</dbReference>
<feature type="transmembrane region" description="Helical" evidence="7">
    <location>
        <begin position="284"/>
        <end position="310"/>
    </location>
</feature>
<feature type="transmembrane region" description="Helical" evidence="7">
    <location>
        <begin position="9"/>
        <end position="30"/>
    </location>
</feature>
<evidence type="ECO:0000256" key="1">
    <source>
        <dbReference type="ARBA" id="ARBA00004651"/>
    </source>
</evidence>
<dbReference type="GO" id="GO:0005886">
    <property type="term" value="C:plasma membrane"/>
    <property type="evidence" value="ECO:0007669"/>
    <property type="project" value="UniProtKB-SubCell"/>
</dbReference>
<dbReference type="STRING" id="84029.CROST_06070"/>
<accession>A0A1S8LJM8</accession>
<sequence length="317" mass="35901">MIRYIAKRLLLMIPIIIVTSFIIYMIFSFAPGDIVTSMKVNSKEKVEMRHKYHLDEPKVIQYFRWLKGAVKGDLGESYKLNQPVKKVINKYIWNSFYLQFISFILSVLIAIPIGVISATRKHSIIDSGFTILSLIGVSVPTFFLGLILIKIFAADLNVFPVEGMTTTGETLHGMNKILDIFYHMALPCIVLTFVNAATLIRYVRSSMLEVIKQDYMMTARAKGLKEKIIIYRHALKNAMIPLVTIFGMSIANLFTGAIITEEVFSWPGIGKLSLDAVFQRDYPLLMGINMIIVVLTFLGNLVADVLYAVVDPRIKYK</sequence>
<evidence type="ECO:0000256" key="6">
    <source>
        <dbReference type="ARBA" id="ARBA00023136"/>
    </source>
</evidence>
<dbReference type="InterPro" id="IPR045621">
    <property type="entry name" value="BPD_transp_1_N"/>
</dbReference>
<evidence type="ECO:0000313" key="8">
    <source>
        <dbReference type="EMBL" id="URZ12284.1"/>
    </source>
</evidence>
<evidence type="ECO:0000256" key="5">
    <source>
        <dbReference type="ARBA" id="ARBA00022989"/>
    </source>
</evidence>
<dbReference type="Gene3D" id="1.10.3720.10">
    <property type="entry name" value="MetI-like"/>
    <property type="match status" value="1"/>
</dbReference>
<dbReference type="Proteomes" id="UP000190951">
    <property type="component" value="Chromosome"/>
</dbReference>
<dbReference type="SUPFAM" id="SSF161098">
    <property type="entry name" value="MetI-like"/>
    <property type="match status" value="1"/>
</dbReference>
<name>A0A1S8LJM8_9CLOT</name>
<evidence type="ECO:0000256" key="7">
    <source>
        <dbReference type="RuleBase" id="RU363032"/>
    </source>
</evidence>